<sequence>MSSKASGKKYVHNPNKKKVAKRVIPKHEDTPTGITDSRVNLFFKSARGLEEQELKALLAASWETSPIDTLKLIFQMRDCRGGKGERNLFVQSLDWLNGVAPTTVEKNFKLIPEFGSYKDVVQLIGTSAEPLALELLSTQLKKDLKAAQEDPKAKISLAAKWAPTEGHDGKSKAVKKLALLLATNKSTAKKDYRKNYLVPLRKHLKIVECKMAANEWKEINYNTVPSRCMMLSKTAFQRHEPELFAEYLAALEKGEAKVNAKQLFPHELVKKYFGGGKETDTIIEEQWKVLVEETRKLGSLKDCIVLSDVSGSMSGTPMEVSVALGILISSVTAQPFKDLIITFHEKPSFHMVKGASLNEKVKSIMDAPWGGSTNFNAVFEMILNKAIENKLPESDMPKKMFVISDMAFDVADRSFGKSNHEALKDRYREAGYKVPTMIYWNVNGNSMCTPVSNANEADVGLISGFSPSILKSVIECGEAGKITPMDLMYAAINDKRYADLSI</sequence>
<feature type="domain" description="DUF2828" evidence="1">
    <location>
        <begin position="35"/>
        <end position="126"/>
    </location>
</feature>
<organism evidence="3 4">
    <name type="scientific">Dictyostelium purpureum</name>
    <name type="common">Slime mold</name>
    <dbReference type="NCBI Taxonomy" id="5786"/>
    <lineage>
        <taxon>Eukaryota</taxon>
        <taxon>Amoebozoa</taxon>
        <taxon>Evosea</taxon>
        <taxon>Eumycetozoa</taxon>
        <taxon>Dictyostelia</taxon>
        <taxon>Dictyosteliales</taxon>
        <taxon>Dictyosteliaceae</taxon>
        <taxon>Dictyostelium</taxon>
    </lineage>
</organism>
<dbReference type="InterPro" id="IPR056690">
    <property type="entry name" value="DUF7788"/>
</dbReference>
<dbReference type="PANTHER" id="PTHR31373">
    <property type="entry name" value="OS06G0652100 PROTEIN"/>
    <property type="match status" value="1"/>
</dbReference>
<dbReference type="Pfam" id="PF11443">
    <property type="entry name" value="DUF2828"/>
    <property type="match status" value="2"/>
</dbReference>
<gene>
    <name evidence="3" type="ORF">DICPUDRAFT_91051</name>
</gene>
<dbReference type="AlphaFoldDB" id="F0Z716"/>
<reference evidence="4" key="1">
    <citation type="journal article" date="2011" name="Genome Biol.">
        <title>Comparative genomics of the social amoebae Dictyostelium discoideum and Dictyostelium purpureum.</title>
        <authorList>
            <consortium name="US DOE Joint Genome Institute (JGI-PGF)"/>
            <person name="Sucgang R."/>
            <person name="Kuo A."/>
            <person name="Tian X."/>
            <person name="Salerno W."/>
            <person name="Parikh A."/>
            <person name="Feasley C.L."/>
            <person name="Dalin E."/>
            <person name="Tu H."/>
            <person name="Huang E."/>
            <person name="Barry K."/>
            <person name="Lindquist E."/>
            <person name="Shapiro H."/>
            <person name="Bruce D."/>
            <person name="Schmutz J."/>
            <person name="Salamov A."/>
            <person name="Fey P."/>
            <person name="Gaudet P."/>
            <person name="Anjard C."/>
            <person name="Babu M.M."/>
            <person name="Basu S."/>
            <person name="Bushmanova Y."/>
            <person name="van der Wel H."/>
            <person name="Katoh-Kurasawa M."/>
            <person name="Dinh C."/>
            <person name="Coutinho P.M."/>
            <person name="Saito T."/>
            <person name="Elias M."/>
            <person name="Schaap P."/>
            <person name="Kay R.R."/>
            <person name="Henrissat B."/>
            <person name="Eichinger L."/>
            <person name="Rivero F."/>
            <person name="Putnam N.H."/>
            <person name="West C.M."/>
            <person name="Loomis W.F."/>
            <person name="Chisholm R.L."/>
            <person name="Shaulsky G."/>
            <person name="Strassmann J.E."/>
            <person name="Queller D.C."/>
            <person name="Kuspa A."/>
            <person name="Grigoriev I.V."/>
        </authorList>
    </citation>
    <scope>NUCLEOTIDE SEQUENCE [LARGE SCALE GENOMIC DNA]</scope>
    <source>
        <strain evidence="4">QSDP1</strain>
    </source>
</reference>
<evidence type="ECO:0000259" key="2">
    <source>
        <dbReference type="Pfam" id="PF25043"/>
    </source>
</evidence>
<evidence type="ECO:0000259" key="1">
    <source>
        <dbReference type="Pfam" id="PF11443"/>
    </source>
</evidence>
<feature type="domain" description="DUF2828" evidence="1">
    <location>
        <begin position="135"/>
        <end position="300"/>
    </location>
</feature>
<accession>F0Z716</accession>
<evidence type="ECO:0000313" key="3">
    <source>
        <dbReference type="EMBL" id="EGC40254.1"/>
    </source>
</evidence>
<dbReference type="RefSeq" id="XP_003283190.1">
    <property type="nucleotide sequence ID" value="XM_003283142.1"/>
</dbReference>
<evidence type="ECO:0008006" key="5">
    <source>
        <dbReference type="Google" id="ProtNLM"/>
    </source>
</evidence>
<dbReference type="Gene3D" id="3.40.50.410">
    <property type="entry name" value="von Willebrand factor, type A domain"/>
    <property type="match status" value="1"/>
</dbReference>
<dbReference type="InterPro" id="IPR011205">
    <property type="entry name" value="UCP015417_vWA"/>
</dbReference>
<dbReference type="EMBL" id="GL870944">
    <property type="protein sequence ID" value="EGC40254.1"/>
    <property type="molecule type" value="Genomic_DNA"/>
</dbReference>
<dbReference type="Pfam" id="PF25043">
    <property type="entry name" value="DUF7788"/>
    <property type="match status" value="1"/>
</dbReference>
<dbReference type="KEGG" id="dpp:DICPUDRAFT_91051"/>
<dbReference type="GeneID" id="10509095"/>
<dbReference type="SUPFAM" id="SSF53300">
    <property type="entry name" value="vWA-like"/>
    <property type="match status" value="1"/>
</dbReference>
<dbReference type="OrthoDB" id="1149618at2759"/>
<dbReference type="PANTHER" id="PTHR31373:SF27">
    <property type="entry name" value="TROVE DOMAIN-CONTAINING PROTEIN"/>
    <property type="match status" value="1"/>
</dbReference>
<dbReference type="Proteomes" id="UP000001064">
    <property type="component" value="Unassembled WGS sequence"/>
</dbReference>
<dbReference type="PIRSF" id="PIRSF015417">
    <property type="entry name" value="T31B5_30_vWA"/>
    <property type="match status" value="1"/>
</dbReference>
<feature type="domain" description="DUF7788" evidence="2">
    <location>
        <begin position="302"/>
        <end position="479"/>
    </location>
</feature>
<dbReference type="InterPro" id="IPR058580">
    <property type="entry name" value="DUF2828"/>
</dbReference>
<dbReference type="InParanoid" id="F0Z716"/>
<dbReference type="CDD" id="cd00198">
    <property type="entry name" value="vWFA"/>
    <property type="match status" value="1"/>
</dbReference>
<dbReference type="OMA" id="AKQLFPH"/>
<evidence type="ECO:0000313" key="4">
    <source>
        <dbReference type="Proteomes" id="UP000001064"/>
    </source>
</evidence>
<dbReference type="STRING" id="5786.F0Z716"/>
<proteinExistence type="predicted"/>
<keyword evidence="4" id="KW-1185">Reference proteome</keyword>
<dbReference type="InterPro" id="IPR036465">
    <property type="entry name" value="vWFA_dom_sf"/>
</dbReference>
<protein>
    <recommendedName>
        <fullName evidence="5">TROVE domain-containing protein</fullName>
    </recommendedName>
</protein>
<dbReference type="eggNOG" id="ENOG502QT1I">
    <property type="taxonomic scope" value="Eukaryota"/>
</dbReference>
<dbReference type="VEuPathDB" id="AmoebaDB:DICPUDRAFT_91051"/>
<name>F0Z716_DICPU</name>